<accession>A0ACB8RDI8</accession>
<proteinExistence type="predicted"/>
<comment type="caution">
    <text evidence="1">The sequence shown here is derived from an EMBL/GenBank/DDBJ whole genome shotgun (WGS) entry which is preliminary data.</text>
</comment>
<dbReference type="EMBL" id="MU276075">
    <property type="protein sequence ID" value="KAI0042266.1"/>
    <property type="molecule type" value="Genomic_DNA"/>
</dbReference>
<reference evidence="1" key="2">
    <citation type="journal article" date="2022" name="New Phytol.">
        <title>Evolutionary transition to the ectomycorrhizal habit in the genomes of a hyperdiverse lineage of mushroom-forming fungi.</title>
        <authorList>
            <person name="Looney B."/>
            <person name="Miyauchi S."/>
            <person name="Morin E."/>
            <person name="Drula E."/>
            <person name="Courty P.E."/>
            <person name="Kohler A."/>
            <person name="Kuo A."/>
            <person name="LaButti K."/>
            <person name="Pangilinan J."/>
            <person name="Lipzen A."/>
            <person name="Riley R."/>
            <person name="Andreopoulos W."/>
            <person name="He G."/>
            <person name="Johnson J."/>
            <person name="Nolan M."/>
            <person name="Tritt A."/>
            <person name="Barry K.W."/>
            <person name="Grigoriev I.V."/>
            <person name="Nagy L.G."/>
            <person name="Hibbett D."/>
            <person name="Henrissat B."/>
            <person name="Matheny P.B."/>
            <person name="Labbe J."/>
            <person name="Martin F.M."/>
        </authorList>
    </citation>
    <scope>NUCLEOTIDE SEQUENCE</scope>
    <source>
        <strain evidence="1">FP105234-sp</strain>
    </source>
</reference>
<gene>
    <name evidence="1" type="ORF">FA95DRAFT_1500262</name>
</gene>
<sequence length="179" mass="19478">MGRWTQYDEDAYRLPEGMKRVGYDADTGRYFFRSKDGSLWEGAEGAQYSEMTKVSDAPAGIVEASDDIDDVETGPVRADGYTSLSTGTDAVPRTENSYRVLFPFFLIIIVVLLLVWRLTGTTRASHACPAGSTPSTVVAGDTCWDIAQVHGCALDALLALNPALRCEHLRPGDRICVPA</sequence>
<organism evidence="1 2">
    <name type="scientific">Auriscalpium vulgare</name>
    <dbReference type="NCBI Taxonomy" id="40419"/>
    <lineage>
        <taxon>Eukaryota</taxon>
        <taxon>Fungi</taxon>
        <taxon>Dikarya</taxon>
        <taxon>Basidiomycota</taxon>
        <taxon>Agaricomycotina</taxon>
        <taxon>Agaricomycetes</taxon>
        <taxon>Russulales</taxon>
        <taxon>Auriscalpiaceae</taxon>
        <taxon>Auriscalpium</taxon>
    </lineage>
</organism>
<evidence type="ECO:0000313" key="1">
    <source>
        <dbReference type="EMBL" id="KAI0042266.1"/>
    </source>
</evidence>
<name>A0ACB8RDI8_9AGAM</name>
<reference evidence="1" key="1">
    <citation type="submission" date="2021-02" db="EMBL/GenBank/DDBJ databases">
        <authorList>
            <consortium name="DOE Joint Genome Institute"/>
            <person name="Ahrendt S."/>
            <person name="Looney B.P."/>
            <person name="Miyauchi S."/>
            <person name="Morin E."/>
            <person name="Drula E."/>
            <person name="Courty P.E."/>
            <person name="Chicoki N."/>
            <person name="Fauchery L."/>
            <person name="Kohler A."/>
            <person name="Kuo A."/>
            <person name="Labutti K."/>
            <person name="Pangilinan J."/>
            <person name="Lipzen A."/>
            <person name="Riley R."/>
            <person name="Andreopoulos W."/>
            <person name="He G."/>
            <person name="Johnson J."/>
            <person name="Barry K.W."/>
            <person name="Grigoriev I.V."/>
            <person name="Nagy L."/>
            <person name="Hibbett D."/>
            <person name="Henrissat B."/>
            <person name="Matheny P.B."/>
            <person name="Labbe J."/>
            <person name="Martin F."/>
        </authorList>
    </citation>
    <scope>NUCLEOTIDE SEQUENCE</scope>
    <source>
        <strain evidence="1">FP105234-sp</strain>
    </source>
</reference>
<dbReference type="Proteomes" id="UP000814033">
    <property type="component" value="Unassembled WGS sequence"/>
</dbReference>
<evidence type="ECO:0000313" key="2">
    <source>
        <dbReference type="Proteomes" id="UP000814033"/>
    </source>
</evidence>
<keyword evidence="2" id="KW-1185">Reference proteome</keyword>
<protein>
    <submittedName>
        <fullName evidence="1">Carbohydrate-binding module family 50 protein</fullName>
    </submittedName>
</protein>